<organism evidence="2 3">
    <name type="scientific">Ruegeria marina</name>
    <dbReference type="NCBI Taxonomy" id="639004"/>
    <lineage>
        <taxon>Bacteria</taxon>
        <taxon>Pseudomonadati</taxon>
        <taxon>Pseudomonadota</taxon>
        <taxon>Alphaproteobacteria</taxon>
        <taxon>Rhodobacterales</taxon>
        <taxon>Roseobacteraceae</taxon>
        <taxon>Ruegeria</taxon>
    </lineage>
</organism>
<keyword evidence="3" id="KW-1185">Reference proteome</keyword>
<gene>
    <name evidence="2" type="ORF">SAMN04488239_101390</name>
</gene>
<dbReference type="SUPFAM" id="SSF55729">
    <property type="entry name" value="Acyl-CoA N-acyltransferases (Nat)"/>
    <property type="match status" value="1"/>
</dbReference>
<dbReference type="Pfam" id="PF00583">
    <property type="entry name" value="Acetyltransf_1"/>
    <property type="match status" value="1"/>
</dbReference>
<reference evidence="3" key="1">
    <citation type="submission" date="2016-10" db="EMBL/GenBank/DDBJ databases">
        <authorList>
            <person name="Varghese N."/>
            <person name="Submissions S."/>
        </authorList>
    </citation>
    <scope>NUCLEOTIDE SEQUENCE [LARGE SCALE GENOMIC DNA]</scope>
    <source>
        <strain evidence="3">CGMCC 1.9108</strain>
    </source>
</reference>
<dbReference type="STRING" id="639004.SAMN04488239_101390"/>
<dbReference type="GO" id="GO:0016747">
    <property type="term" value="F:acyltransferase activity, transferring groups other than amino-acyl groups"/>
    <property type="evidence" value="ECO:0007669"/>
    <property type="project" value="InterPro"/>
</dbReference>
<keyword evidence="2" id="KW-0808">Transferase</keyword>
<dbReference type="CDD" id="cd04301">
    <property type="entry name" value="NAT_SF"/>
    <property type="match status" value="1"/>
</dbReference>
<dbReference type="Gene3D" id="3.40.630.30">
    <property type="match status" value="1"/>
</dbReference>
<dbReference type="Proteomes" id="UP000199628">
    <property type="component" value="Unassembled WGS sequence"/>
</dbReference>
<dbReference type="InterPro" id="IPR016181">
    <property type="entry name" value="Acyl_CoA_acyltransferase"/>
</dbReference>
<proteinExistence type="predicted"/>
<evidence type="ECO:0000259" key="1">
    <source>
        <dbReference type="PROSITE" id="PS51186"/>
    </source>
</evidence>
<evidence type="ECO:0000313" key="2">
    <source>
        <dbReference type="EMBL" id="SDC19694.1"/>
    </source>
</evidence>
<accession>A0A1G6JLU8</accession>
<evidence type="ECO:0000313" key="3">
    <source>
        <dbReference type="Proteomes" id="UP000199628"/>
    </source>
</evidence>
<name>A0A1G6JLU8_9RHOB</name>
<dbReference type="EMBL" id="FMZV01000001">
    <property type="protein sequence ID" value="SDC19694.1"/>
    <property type="molecule type" value="Genomic_DNA"/>
</dbReference>
<protein>
    <submittedName>
        <fullName evidence="2">Acetyltransferase (GNAT) family protein</fullName>
    </submittedName>
</protein>
<sequence length="161" mass="17895">MARRTRHSEEPHMTTALHLARPEDLDRITAMVASFHAETGIEMTETLCREALLPLLEGIPHGCAYLIGPARAPLGYVIVSFGWSIACGGMDGFVDEIWIRPAVRRRGIASEVLTELPKALAGAGLKALHLKLDRDNETAQRLCVRARFQGRDPRTLMTRRL</sequence>
<dbReference type="InterPro" id="IPR000182">
    <property type="entry name" value="GNAT_dom"/>
</dbReference>
<dbReference type="PROSITE" id="PS51186">
    <property type="entry name" value="GNAT"/>
    <property type="match status" value="1"/>
</dbReference>
<feature type="domain" description="N-acetyltransferase" evidence="1">
    <location>
        <begin position="15"/>
        <end position="161"/>
    </location>
</feature>
<dbReference type="AlphaFoldDB" id="A0A1G6JLU8"/>